<comment type="similarity">
    <text evidence="7">Belongs to the Tom70 family.</text>
</comment>
<evidence type="ECO:0000256" key="3">
    <source>
        <dbReference type="ARBA" id="ARBA00022737"/>
    </source>
</evidence>
<evidence type="ECO:0000256" key="8">
    <source>
        <dbReference type="PROSITE-ProRule" id="PRU00339"/>
    </source>
</evidence>
<sequence>MRGRFQNGQGDAARGQQGAPSLKDRLQGAMAMLRQGNVEEAEHALEDILDEQSEVPQVYLGLARCAVKRNDFERALDCVQTALSLKQDLPNAYSLRGEIYLAFDEVESAFDDFQKAIELKPSLVKPHISLAQMYLEDGQPELAREHAEIALEYEPHRDSLRLMLCNIYEESGDLIAAQEEAYHAAQANPDSVAAHIKQGAISLKQRDYLRAERSFEKLLKLKPDSAMGSYFLALAALGQQKYQLAESTLLQARELAQESPEQSMPDLAQKIEQKLVTAYSKQGKHEEALVAVKAMVKRTRDTRALKQLADVYFELGQYDLANQQYRAIALSKDRLTARSAELRDLLQAQDEDPQELAEAWRAAYSGLRQAGAEPEEEDEVTEAQVAQLVSSNS</sequence>
<keyword evidence="4 8" id="KW-0802">TPR repeat</keyword>
<evidence type="ECO:0000256" key="4">
    <source>
        <dbReference type="ARBA" id="ARBA00022803"/>
    </source>
</evidence>
<evidence type="ECO:0000256" key="6">
    <source>
        <dbReference type="ARBA" id="ARBA00023136"/>
    </source>
</evidence>
<name>A0A4Z0M9X7_9GAMM</name>
<dbReference type="Pfam" id="PF14559">
    <property type="entry name" value="TPR_19"/>
    <property type="match status" value="1"/>
</dbReference>
<dbReference type="SUPFAM" id="SSF48452">
    <property type="entry name" value="TPR-like"/>
    <property type="match status" value="2"/>
</dbReference>
<keyword evidence="2" id="KW-0812">Transmembrane</keyword>
<reference evidence="10 11" key="1">
    <citation type="submission" date="2019-04" db="EMBL/GenBank/DDBJ databases">
        <title>Taxonomy of novel Haliea sp. from mangrove soil of West Coast of India.</title>
        <authorList>
            <person name="Verma A."/>
            <person name="Kumar P."/>
            <person name="Krishnamurthi S."/>
        </authorList>
    </citation>
    <scope>NUCLEOTIDE SEQUENCE [LARGE SCALE GENOMIC DNA]</scope>
    <source>
        <strain evidence="10 11">SAOS-164</strain>
    </source>
</reference>
<keyword evidence="5" id="KW-1133">Transmembrane helix</keyword>
<dbReference type="Pfam" id="PF13432">
    <property type="entry name" value="TPR_16"/>
    <property type="match status" value="2"/>
</dbReference>
<evidence type="ECO:0000256" key="5">
    <source>
        <dbReference type="ARBA" id="ARBA00022989"/>
    </source>
</evidence>
<dbReference type="PROSITE" id="PS50005">
    <property type="entry name" value="TPR"/>
    <property type="match status" value="3"/>
</dbReference>
<organism evidence="10 11">
    <name type="scientific">Mangrovimicrobium sediminis</name>
    <dbReference type="NCBI Taxonomy" id="2562682"/>
    <lineage>
        <taxon>Bacteria</taxon>
        <taxon>Pseudomonadati</taxon>
        <taxon>Pseudomonadota</taxon>
        <taxon>Gammaproteobacteria</taxon>
        <taxon>Cellvibrionales</taxon>
        <taxon>Halieaceae</taxon>
        <taxon>Mangrovimicrobium</taxon>
    </lineage>
</organism>
<proteinExistence type="inferred from homology"/>
<keyword evidence="11" id="KW-1185">Reference proteome</keyword>
<dbReference type="PROSITE" id="PS50293">
    <property type="entry name" value="TPR_REGION"/>
    <property type="match status" value="1"/>
</dbReference>
<feature type="repeat" description="TPR" evidence="8">
    <location>
        <begin position="56"/>
        <end position="89"/>
    </location>
</feature>
<dbReference type="PANTHER" id="PTHR46208:SF1">
    <property type="entry name" value="MITOCHONDRIAL IMPORT RECEPTOR SUBUNIT TOM70"/>
    <property type="match status" value="1"/>
</dbReference>
<gene>
    <name evidence="10" type="ORF">E4634_00660</name>
</gene>
<dbReference type="Proteomes" id="UP000298050">
    <property type="component" value="Unassembled WGS sequence"/>
</dbReference>
<evidence type="ECO:0000256" key="2">
    <source>
        <dbReference type="ARBA" id="ARBA00022692"/>
    </source>
</evidence>
<comment type="subcellular location">
    <subcellularLocation>
        <location evidence="1">Membrane</location>
        <topology evidence="1">Single-pass membrane protein</topology>
    </subcellularLocation>
</comment>
<feature type="region of interest" description="Disordered" evidence="9">
    <location>
        <begin position="367"/>
        <end position="393"/>
    </location>
</feature>
<dbReference type="Gene3D" id="1.25.40.10">
    <property type="entry name" value="Tetratricopeptide repeat domain"/>
    <property type="match status" value="3"/>
</dbReference>
<feature type="region of interest" description="Disordered" evidence="9">
    <location>
        <begin position="1"/>
        <end position="21"/>
    </location>
</feature>
<protein>
    <submittedName>
        <fullName evidence="10">Tetratricopeptide repeat protein</fullName>
    </submittedName>
</protein>
<comment type="caution">
    <text evidence="10">The sequence shown here is derived from an EMBL/GenBank/DDBJ whole genome shotgun (WGS) entry which is preliminary data.</text>
</comment>
<dbReference type="InterPro" id="IPR019734">
    <property type="entry name" value="TPR_rpt"/>
</dbReference>
<evidence type="ECO:0000313" key="10">
    <source>
        <dbReference type="EMBL" id="TGD76095.1"/>
    </source>
</evidence>
<dbReference type="GO" id="GO:0042802">
    <property type="term" value="F:identical protein binding"/>
    <property type="evidence" value="ECO:0007669"/>
    <property type="project" value="InterPro"/>
</dbReference>
<feature type="repeat" description="TPR" evidence="8">
    <location>
        <begin position="90"/>
        <end position="123"/>
    </location>
</feature>
<evidence type="ECO:0000256" key="1">
    <source>
        <dbReference type="ARBA" id="ARBA00004167"/>
    </source>
</evidence>
<dbReference type="SMART" id="SM00028">
    <property type="entry name" value="TPR"/>
    <property type="match status" value="6"/>
</dbReference>
<keyword evidence="6" id="KW-0472">Membrane</keyword>
<dbReference type="GO" id="GO:0016020">
    <property type="term" value="C:membrane"/>
    <property type="evidence" value="ECO:0007669"/>
    <property type="project" value="UniProtKB-SubCell"/>
</dbReference>
<dbReference type="EMBL" id="SRLE01000001">
    <property type="protein sequence ID" value="TGD76095.1"/>
    <property type="molecule type" value="Genomic_DNA"/>
</dbReference>
<dbReference type="PANTHER" id="PTHR46208">
    <property type="entry name" value="MITOCHONDRIAL IMPORT RECEPTOR SUBUNIT TOM70"/>
    <property type="match status" value="1"/>
</dbReference>
<dbReference type="Pfam" id="PF07721">
    <property type="entry name" value="TPR_4"/>
    <property type="match status" value="1"/>
</dbReference>
<evidence type="ECO:0000313" key="11">
    <source>
        <dbReference type="Proteomes" id="UP000298050"/>
    </source>
</evidence>
<dbReference type="OrthoDB" id="255821at2"/>
<dbReference type="AlphaFoldDB" id="A0A4Z0M9X7"/>
<feature type="repeat" description="TPR" evidence="8">
    <location>
        <begin position="192"/>
        <end position="225"/>
    </location>
</feature>
<keyword evidence="3" id="KW-0677">Repeat</keyword>
<evidence type="ECO:0000256" key="7">
    <source>
        <dbReference type="ARBA" id="ARBA00038030"/>
    </source>
</evidence>
<feature type="compositionally biased region" description="Low complexity" evidence="9">
    <location>
        <begin position="1"/>
        <end position="19"/>
    </location>
</feature>
<accession>A0A4Z0M9X7</accession>
<evidence type="ECO:0000256" key="9">
    <source>
        <dbReference type="SAM" id="MobiDB-lite"/>
    </source>
</evidence>
<dbReference type="InterPro" id="IPR011717">
    <property type="entry name" value="TPR-4"/>
</dbReference>
<dbReference type="InterPro" id="IPR011990">
    <property type="entry name" value="TPR-like_helical_dom_sf"/>
</dbReference>